<proteinExistence type="predicted"/>
<evidence type="ECO:0000256" key="1">
    <source>
        <dbReference type="SAM" id="MobiDB-lite"/>
    </source>
</evidence>
<dbReference type="Proteomes" id="UP000295293">
    <property type="component" value="Unassembled WGS sequence"/>
</dbReference>
<reference evidence="3 4" key="1">
    <citation type="submission" date="2019-03" db="EMBL/GenBank/DDBJ databases">
        <title>Genomic Encyclopedia of Type Strains, Phase IV (KMG-IV): sequencing the most valuable type-strain genomes for metagenomic binning, comparative biology and taxonomic classification.</title>
        <authorList>
            <person name="Goeker M."/>
        </authorList>
    </citation>
    <scope>NUCLEOTIDE SEQUENCE [LARGE SCALE GENOMIC DNA]</scope>
    <source>
        <strain evidence="3 4">DSM 21667</strain>
    </source>
</reference>
<comment type="caution">
    <text evidence="3">The sequence shown here is derived from an EMBL/GenBank/DDBJ whole genome shotgun (WGS) entry which is preliminary data.</text>
</comment>
<sequence length="327" mass="35043">MRMASLLFVAAVAAGLCACDGSDKPVGKSDAGRPQAGTARAPAAVATPEQVAQEMRGGVDCKASPPAPTLDATAPVDDVVGVVPGARYDDAAKRVMCTNPLVVLEPDSRAQFVIEPHGAKYRFGFAARFAQARAPLTQAEQMEKMRAESSAQQSFSRVRDVLPGQAKWHVAAMGMPGDEQVLSVYREEWFELERQPPVAAVADLLIAKYGPPTTRSQLGSDLRLVWAYDTLGRRITETSPLYRQCELHAVLNARLTVSPDCGATVAASIEPLSSNAGVAEHLRVRSLNQAFAYERIKATELAFQQQGAAQRAEEVKEASKNAKGPTL</sequence>
<keyword evidence="4" id="KW-1185">Reference proteome</keyword>
<name>A0A4R6Z569_9GAMM</name>
<feature type="compositionally biased region" description="Low complexity" evidence="1">
    <location>
        <begin position="32"/>
        <end position="43"/>
    </location>
</feature>
<evidence type="ECO:0000313" key="4">
    <source>
        <dbReference type="Proteomes" id="UP000295293"/>
    </source>
</evidence>
<organism evidence="3 4">
    <name type="scientific">Tahibacter aquaticus</name>
    <dbReference type="NCBI Taxonomy" id="520092"/>
    <lineage>
        <taxon>Bacteria</taxon>
        <taxon>Pseudomonadati</taxon>
        <taxon>Pseudomonadota</taxon>
        <taxon>Gammaproteobacteria</taxon>
        <taxon>Lysobacterales</taxon>
        <taxon>Rhodanobacteraceae</taxon>
        <taxon>Tahibacter</taxon>
    </lineage>
</organism>
<gene>
    <name evidence="3" type="ORF">DFR29_103330</name>
</gene>
<evidence type="ECO:0000313" key="3">
    <source>
        <dbReference type="EMBL" id="TDR46794.1"/>
    </source>
</evidence>
<protein>
    <recommendedName>
        <fullName evidence="5">Lipoprotein</fullName>
    </recommendedName>
</protein>
<dbReference type="AlphaFoldDB" id="A0A4R6Z569"/>
<feature type="signal peptide" evidence="2">
    <location>
        <begin position="1"/>
        <end position="18"/>
    </location>
</feature>
<evidence type="ECO:0008006" key="5">
    <source>
        <dbReference type="Google" id="ProtNLM"/>
    </source>
</evidence>
<evidence type="ECO:0000256" key="2">
    <source>
        <dbReference type="SAM" id="SignalP"/>
    </source>
</evidence>
<dbReference type="PROSITE" id="PS51257">
    <property type="entry name" value="PROKAR_LIPOPROTEIN"/>
    <property type="match status" value="1"/>
</dbReference>
<keyword evidence="2" id="KW-0732">Signal</keyword>
<dbReference type="EMBL" id="SNZH01000003">
    <property type="protein sequence ID" value="TDR46794.1"/>
    <property type="molecule type" value="Genomic_DNA"/>
</dbReference>
<feature type="chain" id="PRO_5020964379" description="Lipoprotein" evidence="2">
    <location>
        <begin position="19"/>
        <end position="327"/>
    </location>
</feature>
<accession>A0A4R6Z569</accession>
<feature type="region of interest" description="Disordered" evidence="1">
    <location>
        <begin position="24"/>
        <end position="43"/>
    </location>
</feature>